<evidence type="ECO:0000256" key="2">
    <source>
        <dbReference type="SAM" id="MobiDB-lite"/>
    </source>
</evidence>
<proteinExistence type="inferred from homology"/>
<dbReference type="Proteomes" id="UP001595799">
    <property type="component" value="Unassembled WGS sequence"/>
</dbReference>
<dbReference type="EMBL" id="JBHSCW010000001">
    <property type="protein sequence ID" value="MFC4350627.1"/>
    <property type="molecule type" value="Genomic_DNA"/>
</dbReference>
<evidence type="ECO:0000313" key="4">
    <source>
        <dbReference type="EMBL" id="MFC4350627.1"/>
    </source>
</evidence>
<feature type="transmembrane region" description="Helical" evidence="3">
    <location>
        <begin position="74"/>
        <end position="93"/>
    </location>
</feature>
<gene>
    <name evidence="4" type="ORF">ACFOW6_03615</name>
</gene>
<evidence type="ECO:0000256" key="3">
    <source>
        <dbReference type="SAM" id="Phobius"/>
    </source>
</evidence>
<accession>A0ABV8UHH1</accession>
<dbReference type="InterPro" id="IPR032820">
    <property type="entry name" value="ATPase_put"/>
</dbReference>
<comment type="similarity">
    <text evidence="1">Belongs to the bacterial AtpI family.</text>
</comment>
<keyword evidence="1" id="KW-0813">Transport</keyword>
<protein>
    <recommendedName>
        <fullName evidence="1">ATP synthase protein I</fullName>
    </recommendedName>
</protein>
<comment type="function">
    <text evidence="1">A possible function for this protein is to guide the assembly of the membrane sector of the ATPase enzyme complex.</text>
</comment>
<keyword evidence="3" id="KW-0812">Transmembrane</keyword>
<dbReference type="Pfam" id="PF09527">
    <property type="entry name" value="ATPase_gene1"/>
    <property type="match status" value="1"/>
</dbReference>
<keyword evidence="1" id="KW-0375">Hydrogen ion transport</keyword>
<dbReference type="PIRSF" id="PIRSF032126">
    <property type="entry name" value="F0F1_ATP_synthase_subunit_I"/>
    <property type="match status" value="1"/>
</dbReference>
<comment type="caution">
    <text evidence="4">The sequence shown here is derived from an EMBL/GenBank/DDBJ whole genome shotgun (WGS) entry which is preliminary data.</text>
</comment>
<organism evidence="4 5">
    <name type="scientific">Fodinicurvata halophila</name>
    <dbReference type="NCBI Taxonomy" id="1419723"/>
    <lineage>
        <taxon>Bacteria</taxon>
        <taxon>Pseudomonadati</taxon>
        <taxon>Pseudomonadota</taxon>
        <taxon>Alphaproteobacteria</taxon>
        <taxon>Rhodospirillales</taxon>
        <taxon>Rhodovibrionaceae</taxon>
        <taxon>Fodinicurvata</taxon>
    </lineage>
</organism>
<feature type="transmembrane region" description="Helical" evidence="3">
    <location>
        <begin position="48"/>
        <end position="68"/>
    </location>
</feature>
<reference evidence="5" key="1">
    <citation type="journal article" date="2019" name="Int. J. Syst. Evol. Microbiol.">
        <title>The Global Catalogue of Microorganisms (GCM) 10K type strain sequencing project: providing services to taxonomists for standard genome sequencing and annotation.</title>
        <authorList>
            <consortium name="The Broad Institute Genomics Platform"/>
            <consortium name="The Broad Institute Genome Sequencing Center for Infectious Disease"/>
            <person name="Wu L."/>
            <person name="Ma J."/>
        </authorList>
    </citation>
    <scope>NUCLEOTIDE SEQUENCE [LARGE SCALE GENOMIC DNA]</scope>
    <source>
        <strain evidence="5">CECT 8472</strain>
    </source>
</reference>
<sequence>MSGRDKPSPFESLDKRLKAVRDRRRKSEGKGSPARGGGSSGLGVGMRMATEIVASIGVGVAIGLFLDAQLGTKPWLMLLFLLLGTAAAFYNVVRVAKEMERRSKEDRDKSRSE</sequence>
<evidence type="ECO:0000256" key="1">
    <source>
        <dbReference type="PIRNR" id="PIRNR032126"/>
    </source>
</evidence>
<feature type="compositionally biased region" description="Basic and acidic residues" evidence="2">
    <location>
        <begin position="1"/>
        <end position="20"/>
    </location>
</feature>
<keyword evidence="5" id="KW-1185">Reference proteome</keyword>
<feature type="region of interest" description="Disordered" evidence="2">
    <location>
        <begin position="1"/>
        <end position="44"/>
    </location>
</feature>
<keyword evidence="1 3" id="KW-0472">Membrane</keyword>
<evidence type="ECO:0000313" key="5">
    <source>
        <dbReference type="Proteomes" id="UP001595799"/>
    </source>
</evidence>
<dbReference type="RefSeq" id="WP_382420958.1">
    <property type="nucleotide sequence ID" value="NZ_JBHSCW010000001.1"/>
</dbReference>
<feature type="compositionally biased region" description="Gly residues" evidence="2">
    <location>
        <begin position="34"/>
        <end position="44"/>
    </location>
</feature>
<dbReference type="InterPro" id="IPR016989">
    <property type="entry name" value="Atp1_alphaprobac"/>
</dbReference>
<keyword evidence="1" id="KW-0406">Ion transport</keyword>
<keyword evidence="3" id="KW-1133">Transmembrane helix</keyword>
<name>A0ABV8UHH1_9PROT</name>